<dbReference type="Proteomes" id="UP000228596">
    <property type="component" value="Unassembled WGS sequence"/>
</dbReference>
<name>A0A2M6WXZ5_9BACT</name>
<reference evidence="2" key="1">
    <citation type="submission" date="2017-09" db="EMBL/GenBank/DDBJ databases">
        <title>Depth-based differentiation of microbial function through sediment-hosted aquifers and enrichment of novel symbionts in the deep terrestrial subsurface.</title>
        <authorList>
            <person name="Probst A.J."/>
            <person name="Ladd B."/>
            <person name="Jarett J.K."/>
            <person name="Geller-Mcgrath D.E."/>
            <person name="Sieber C.M.K."/>
            <person name="Emerson J.B."/>
            <person name="Anantharaman K."/>
            <person name="Thomas B.C."/>
            <person name="Malmstrom R."/>
            <person name="Stieglmeier M."/>
            <person name="Klingl A."/>
            <person name="Woyke T."/>
            <person name="Ryan C.M."/>
            <person name="Banfield J.F."/>
        </authorList>
    </citation>
    <scope>NUCLEOTIDE SEQUENCE [LARGE SCALE GENOMIC DNA]</scope>
</reference>
<dbReference type="EMBL" id="PEZV01000002">
    <property type="protein sequence ID" value="PIT97637.1"/>
    <property type="molecule type" value="Genomic_DNA"/>
</dbReference>
<dbReference type="PANTHER" id="PTHR41930">
    <property type="entry name" value="UPF0200 PROTEIN MJ1399"/>
    <property type="match status" value="1"/>
</dbReference>
<gene>
    <name evidence="1" type="ORF">COT77_00185</name>
</gene>
<accession>A0A2M6WXZ5</accession>
<dbReference type="Pfam" id="PF13238">
    <property type="entry name" value="AAA_18"/>
    <property type="match status" value="1"/>
</dbReference>
<dbReference type="SUPFAM" id="SSF52540">
    <property type="entry name" value="P-loop containing nucleoside triphosphate hydrolases"/>
    <property type="match status" value="1"/>
</dbReference>
<sequence>MCGAGKSEVAQYLMKKREFGFVRFGQITLDKVKELREKSSEKLEKKIRDGLRKKYGMAAFAKLNMPQFNVLLKEGDVIGDGLYSWEEYLELKEKYDDRLIVLAVYAAPKIRYRRLENRAKRHGEDSKLRYRSFTKGEAASRDKSEIEKSHKAGPIAMADYTFINEGTLGNLYSQVDEVCDRIFRVKDGKVRTRKSNFRKNKI</sequence>
<evidence type="ECO:0000313" key="2">
    <source>
        <dbReference type="Proteomes" id="UP000228596"/>
    </source>
</evidence>
<dbReference type="Gene3D" id="3.40.50.300">
    <property type="entry name" value="P-loop containing nucleotide triphosphate hydrolases"/>
    <property type="match status" value="1"/>
</dbReference>
<keyword evidence="1" id="KW-0808">Transferase</keyword>
<evidence type="ECO:0000313" key="1">
    <source>
        <dbReference type="EMBL" id="PIT97637.1"/>
    </source>
</evidence>
<comment type="caution">
    <text evidence="1">The sequence shown here is derived from an EMBL/GenBank/DDBJ whole genome shotgun (WGS) entry which is preliminary data.</text>
</comment>
<organism evidence="1 2">
    <name type="scientific">Candidatus Berkelbacteria bacterium CG10_big_fil_rev_8_21_14_0_10_41_12</name>
    <dbReference type="NCBI Taxonomy" id="1974513"/>
    <lineage>
        <taxon>Bacteria</taxon>
        <taxon>Candidatus Berkelbacteria</taxon>
    </lineage>
</organism>
<dbReference type="AlphaFoldDB" id="A0A2M6WXZ5"/>
<proteinExistence type="predicted"/>
<keyword evidence="1" id="KW-0418">Kinase</keyword>
<protein>
    <submittedName>
        <fullName evidence="1">Dephospho-CoA kinase</fullName>
    </submittedName>
</protein>
<dbReference type="InterPro" id="IPR027417">
    <property type="entry name" value="P-loop_NTPase"/>
</dbReference>
<dbReference type="PANTHER" id="PTHR41930:SF1">
    <property type="entry name" value="DEPHOSPHO-COA KINASE"/>
    <property type="match status" value="1"/>
</dbReference>
<dbReference type="GO" id="GO:0016301">
    <property type="term" value="F:kinase activity"/>
    <property type="evidence" value="ECO:0007669"/>
    <property type="project" value="UniProtKB-KW"/>
</dbReference>